<organism evidence="1">
    <name type="scientific">bioreactor metagenome</name>
    <dbReference type="NCBI Taxonomy" id="1076179"/>
    <lineage>
        <taxon>unclassified sequences</taxon>
        <taxon>metagenomes</taxon>
        <taxon>ecological metagenomes</taxon>
    </lineage>
</organism>
<sequence length="104" mass="12018">MQNRIYDAVYDIYSKNAGKTVCIVFHGTAIKAFLCRLKGFCLNQMIDVGWCDNTGVTIIDFETWENPKFVLEADVSHLPRELSTFERQGNWHKDPTLPLSYDQK</sequence>
<comment type="caution">
    <text evidence="1">The sequence shown here is derived from an EMBL/GenBank/DDBJ whole genome shotgun (WGS) entry which is preliminary data.</text>
</comment>
<protein>
    <recommendedName>
        <fullName evidence="2">2,3-bisphosphoglycerate-dependent phosphoglycerate mutase</fullName>
    </recommendedName>
</protein>
<accession>A0A645BW75</accession>
<dbReference type="SUPFAM" id="SSF53254">
    <property type="entry name" value="Phosphoglycerate mutase-like"/>
    <property type="match status" value="1"/>
</dbReference>
<dbReference type="InterPro" id="IPR013078">
    <property type="entry name" value="His_Pase_superF_clade-1"/>
</dbReference>
<dbReference type="EMBL" id="VSSQ01023006">
    <property type="protein sequence ID" value="MPM69669.1"/>
    <property type="molecule type" value="Genomic_DNA"/>
</dbReference>
<gene>
    <name evidence="1" type="ORF">SDC9_116617</name>
</gene>
<evidence type="ECO:0008006" key="2">
    <source>
        <dbReference type="Google" id="ProtNLM"/>
    </source>
</evidence>
<reference evidence="1" key="1">
    <citation type="submission" date="2019-08" db="EMBL/GenBank/DDBJ databases">
        <authorList>
            <person name="Kucharzyk K."/>
            <person name="Murdoch R.W."/>
            <person name="Higgins S."/>
            <person name="Loffler F."/>
        </authorList>
    </citation>
    <scope>NUCLEOTIDE SEQUENCE</scope>
</reference>
<dbReference type="Gene3D" id="3.40.50.1240">
    <property type="entry name" value="Phosphoglycerate mutase-like"/>
    <property type="match status" value="1"/>
</dbReference>
<proteinExistence type="predicted"/>
<dbReference type="Pfam" id="PF00300">
    <property type="entry name" value="His_Phos_1"/>
    <property type="match status" value="1"/>
</dbReference>
<dbReference type="AlphaFoldDB" id="A0A645BW75"/>
<name>A0A645BW75_9ZZZZ</name>
<evidence type="ECO:0000313" key="1">
    <source>
        <dbReference type="EMBL" id="MPM69669.1"/>
    </source>
</evidence>
<dbReference type="InterPro" id="IPR029033">
    <property type="entry name" value="His_PPase_superfam"/>
</dbReference>